<reference evidence="1 2" key="1">
    <citation type="journal article" date="2024" name="Commun. Biol.">
        <title>Comparative genomic analysis of thermophilic fungi reveals convergent evolutionary adaptations and gene losses.</title>
        <authorList>
            <person name="Steindorff A.S."/>
            <person name="Aguilar-Pontes M.V."/>
            <person name="Robinson A.J."/>
            <person name="Andreopoulos B."/>
            <person name="LaButti K."/>
            <person name="Kuo A."/>
            <person name="Mondo S."/>
            <person name="Riley R."/>
            <person name="Otillar R."/>
            <person name="Haridas S."/>
            <person name="Lipzen A."/>
            <person name="Grimwood J."/>
            <person name="Schmutz J."/>
            <person name="Clum A."/>
            <person name="Reid I.D."/>
            <person name="Moisan M.C."/>
            <person name="Butler G."/>
            <person name="Nguyen T.T.M."/>
            <person name="Dewar K."/>
            <person name="Conant G."/>
            <person name="Drula E."/>
            <person name="Henrissat B."/>
            <person name="Hansel C."/>
            <person name="Singer S."/>
            <person name="Hutchinson M.I."/>
            <person name="de Vries R.P."/>
            <person name="Natvig D.O."/>
            <person name="Powell A.J."/>
            <person name="Tsang A."/>
            <person name="Grigoriev I.V."/>
        </authorList>
    </citation>
    <scope>NUCLEOTIDE SEQUENCE [LARGE SCALE GENOMIC DNA]</scope>
    <source>
        <strain evidence="1 2">ATCC 24622</strain>
    </source>
</reference>
<organism evidence="1 2">
    <name type="scientific">Phialemonium thermophilum</name>
    <dbReference type="NCBI Taxonomy" id="223376"/>
    <lineage>
        <taxon>Eukaryota</taxon>
        <taxon>Fungi</taxon>
        <taxon>Dikarya</taxon>
        <taxon>Ascomycota</taxon>
        <taxon>Pezizomycotina</taxon>
        <taxon>Sordariomycetes</taxon>
        <taxon>Sordariomycetidae</taxon>
        <taxon>Cephalothecales</taxon>
        <taxon>Cephalothecaceae</taxon>
        <taxon>Phialemonium</taxon>
    </lineage>
</organism>
<keyword evidence="2" id="KW-1185">Reference proteome</keyword>
<protein>
    <submittedName>
        <fullName evidence="1">Uncharacterized protein</fullName>
    </submittedName>
</protein>
<evidence type="ECO:0000313" key="2">
    <source>
        <dbReference type="Proteomes" id="UP001586593"/>
    </source>
</evidence>
<accession>A0ABR3VUA6</accession>
<dbReference type="EMBL" id="JAZHXJ010001167">
    <property type="protein sequence ID" value="KAL1845273.1"/>
    <property type="molecule type" value="Genomic_DNA"/>
</dbReference>
<dbReference type="Proteomes" id="UP001586593">
    <property type="component" value="Unassembled WGS sequence"/>
</dbReference>
<comment type="caution">
    <text evidence="1">The sequence shown here is derived from an EMBL/GenBank/DDBJ whole genome shotgun (WGS) entry which is preliminary data.</text>
</comment>
<sequence length="164" mass="18497">MAGQLEQALLLGVLRDPRQRPCGPRVNLVLIFHFALLYAGRHLMETWRQQSPWIPYRQRYGNTLGGLQHVDLKGIVLFAHTHFPLVPFVYCPVWNPALKSICMKEDPREGSGDWISYRRHAWIGGEEPAGERMCELQALATGTGPWLPFSASDQTALGHIPNVS</sequence>
<evidence type="ECO:0000313" key="1">
    <source>
        <dbReference type="EMBL" id="KAL1845273.1"/>
    </source>
</evidence>
<name>A0ABR3VUA6_9PEZI</name>
<proteinExistence type="predicted"/>
<gene>
    <name evidence="1" type="ORF">VTK73DRAFT_754</name>
</gene>